<accession>A0A0H5R8H8</accession>
<proteinExistence type="predicted"/>
<dbReference type="AlphaFoldDB" id="A0A0H5R8H8"/>
<reference evidence="1" key="1">
    <citation type="submission" date="2015-04" db="EMBL/GenBank/DDBJ databases">
        <title>The genome sequence of the plant pathogenic Rhizarian Plasmodiophora brassicae reveals insights in its biotrophic life cycle and the origin of chitin synthesis.</title>
        <authorList>
            <person name="Schwelm A."/>
            <person name="Fogelqvist J."/>
            <person name="Knaust A."/>
            <person name="Julke S."/>
            <person name="Lilja T."/>
            <person name="Dhandapani V."/>
            <person name="Bonilla-Rosso G."/>
            <person name="Karlsson M."/>
            <person name="Shevchenko A."/>
            <person name="Choi S.R."/>
            <person name="Kim H.G."/>
            <person name="Park J.Y."/>
            <person name="Lim Y.P."/>
            <person name="Ludwig-Muller J."/>
            <person name="Dixelius C."/>
        </authorList>
    </citation>
    <scope>NUCLEOTIDE SEQUENCE</scope>
    <source>
        <tissue evidence="1">Potato root galls</tissue>
    </source>
</reference>
<dbReference type="EMBL" id="HACM01004213">
    <property type="protein sequence ID" value="CRZ04655.1"/>
    <property type="molecule type" value="Transcribed_RNA"/>
</dbReference>
<name>A0A0H5R8H8_9EUKA</name>
<sequence length="104" mass="11616">MTPVVDLVRQYLMQGYLAKGVQNLSAAINPSAALLKALAISGSFEIRRRRYINKDYLDTQVIADNSAPDKYQGFGRLKLNRVLNFADNAAKHTTYAPRVRLCSV</sequence>
<protein>
    <submittedName>
        <fullName evidence="1">Uncharacterized protein</fullName>
    </submittedName>
</protein>
<dbReference type="EMBL" id="HACM01004212">
    <property type="protein sequence ID" value="CRZ04654.1"/>
    <property type="molecule type" value="Transcribed_RNA"/>
</dbReference>
<evidence type="ECO:0000313" key="1">
    <source>
        <dbReference type="EMBL" id="CRZ04654.1"/>
    </source>
</evidence>
<organism evidence="1">
    <name type="scientific">Spongospora subterranea</name>
    <dbReference type="NCBI Taxonomy" id="70186"/>
    <lineage>
        <taxon>Eukaryota</taxon>
        <taxon>Sar</taxon>
        <taxon>Rhizaria</taxon>
        <taxon>Endomyxa</taxon>
        <taxon>Phytomyxea</taxon>
        <taxon>Plasmodiophorida</taxon>
        <taxon>Plasmodiophoridae</taxon>
        <taxon>Spongospora</taxon>
    </lineage>
</organism>